<evidence type="ECO:0000313" key="2">
    <source>
        <dbReference type="EMBL" id="QXM14791.1"/>
    </source>
</evidence>
<dbReference type="AlphaFoldDB" id="A0A8F5GCP9"/>
<evidence type="ECO:0000256" key="1">
    <source>
        <dbReference type="SAM" id="Phobius"/>
    </source>
</evidence>
<reference evidence="2" key="2">
    <citation type="submission" date="2021-06" db="EMBL/GenBank/DDBJ databases">
        <title>The mitochondrial genome of Tetrastichus howardi (Olliff 1893).</title>
        <authorList>
            <person name="Tang X."/>
        </authorList>
    </citation>
    <scope>NUCLEOTIDE SEQUENCE</scope>
</reference>
<feature type="transmembrane region" description="Helical" evidence="1">
    <location>
        <begin position="151"/>
        <end position="172"/>
    </location>
</feature>
<sequence>MMMSIQLILLMILSIINLFINMCPSNNKIIHPIILSLILLLLLMSSSLTIELYYNMNWISYLMFLIMIGGLMIIFLYFTSFIGNMKMSLKWNYIIMYPMKIILMFMFMFLIFIYIKFNYPWYFISMDISNYMNFYQIKFNTMYMYMYNKNYSLLICMIYLLIMLMFIVKICINKKISLRKLN</sequence>
<name>A0A8F5GCP9_9HYME</name>
<dbReference type="GeneID" id="81478866"/>
<feature type="transmembrane region" description="Helical" evidence="1">
    <location>
        <begin position="60"/>
        <end position="82"/>
    </location>
</feature>
<keyword evidence="2" id="KW-0496">Mitochondrion</keyword>
<feature type="transmembrane region" description="Helical" evidence="1">
    <location>
        <begin position="94"/>
        <end position="115"/>
    </location>
</feature>
<geneLocation type="mitochondrion" evidence="2"/>
<accession>A0A8F5GCP9</accession>
<reference evidence="2" key="1">
    <citation type="submission" date="2021-06" db="EMBL/GenBank/DDBJ databases">
        <title>Characterization of the mitochondrial genome of Tetrastichus howardi (Olliff 1893) (Hymenoptera: Eulophidae).</title>
        <authorList>
            <person name="Tang X."/>
        </authorList>
    </citation>
    <scope>NUCLEOTIDE SEQUENCE</scope>
</reference>
<keyword evidence="1" id="KW-0472">Membrane</keyword>
<protein>
    <submittedName>
        <fullName evidence="2">NADH dehydrogenase subunit 6</fullName>
    </submittedName>
</protein>
<dbReference type="EMBL" id="MZ334468">
    <property type="protein sequence ID" value="QXM14791.1"/>
    <property type="molecule type" value="Genomic_DNA"/>
</dbReference>
<gene>
    <name evidence="2" type="primary">ND6</name>
</gene>
<keyword evidence="1" id="KW-1133">Transmembrane helix</keyword>
<feature type="transmembrane region" description="Helical" evidence="1">
    <location>
        <begin position="6"/>
        <end position="22"/>
    </location>
</feature>
<dbReference type="RefSeq" id="YP_010845357.1">
    <property type="nucleotide sequence ID" value="NC_079567.1"/>
</dbReference>
<proteinExistence type="predicted"/>
<keyword evidence="1" id="KW-0812">Transmembrane</keyword>
<dbReference type="CTD" id="4541"/>
<organism evidence="2">
    <name type="scientific">Tetrastichus howardi</name>
    <dbReference type="NCBI Taxonomy" id="2848231"/>
    <lineage>
        <taxon>Eukaryota</taxon>
        <taxon>Metazoa</taxon>
        <taxon>Ecdysozoa</taxon>
        <taxon>Arthropoda</taxon>
        <taxon>Hexapoda</taxon>
        <taxon>Insecta</taxon>
        <taxon>Pterygota</taxon>
        <taxon>Neoptera</taxon>
        <taxon>Endopterygota</taxon>
        <taxon>Hymenoptera</taxon>
        <taxon>Apocrita</taxon>
        <taxon>Proctotrupomorpha</taxon>
        <taxon>Chalcidoidea</taxon>
        <taxon>Eulophidae</taxon>
        <taxon>Tetrastichinae</taxon>
        <taxon>Tetrastichus</taxon>
    </lineage>
</organism>
<feature type="transmembrane region" description="Helical" evidence="1">
    <location>
        <begin position="34"/>
        <end position="54"/>
    </location>
</feature>